<feature type="transmembrane region" description="Helical" evidence="1">
    <location>
        <begin position="42"/>
        <end position="61"/>
    </location>
</feature>
<keyword evidence="1" id="KW-0472">Membrane</keyword>
<protein>
    <submittedName>
        <fullName evidence="2">Sugar phosphate permease</fullName>
    </submittedName>
</protein>
<dbReference type="Proteomes" id="UP001239167">
    <property type="component" value="Unassembled WGS sequence"/>
</dbReference>
<keyword evidence="3" id="KW-1185">Reference proteome</keyword>
<accession>A0ABT9YA89</accession>
<keyword evidence="1" id="KW-0812">Transmembrane</keyword>
<proteinExistence type="predicted"/>
<dbReference type="RefSeq" id="WP_307225087.1">
    <property type="nucleotide sequence ID" value="NZ_CP116940.1"/>
</dbReference>
<evidence type="ECO:0000256" key="1">
    <source>
        <dbReference type="SAM" id="Phobius"/>
    </source>
</evidence>
<keyword evidence="1" id="KW-1133">Transmembrane helix</keyword>
<evidence type="ECO:0000313" key="2">
    <source>
        <dbReference type="EMBL" id="MDQ0204757.1"/>
    </source>
</evidence>
<organism evidence="2 3">
    <name type="scientific">Pectinatus haikarae</name>
    <dbReference type="NCBI Taxonomy" id="349096"/>
    <lineage>
        <taxon>Bacteria</taxon>
        <taxon>Bacillati</taxon>
        <taxon>Bacillota</taxon>
        <taxon>Negativicutes</taxon>
        <taxon>Selenomonadales</taxon>
        <taxon>Selenomonadaceae</taxon>
        <taxon>Pectinatus</taxon>
    </lineage>
</organism>
<comment type="caution">
    <text evidence="2">The sequence shown here is derived from an EMBL/GenBank/DDBJ whole genome shotgun (WGS) entry which is preliminary data.</text>
</comment>
<reference evidence="2 3" key="1">
    <citation type="submission" date="2023-07" db="EMBL/GenBank/DDBJ databases">
        <title>Genomic Encyclopedia of Type Strains, Phase IV (KMG-IV): sequencing the most valuable type-strain genomes for metagenomic binning, comparative biology and taxonomic classification.</title>
        <authorList>
            <person name="Goeker M."/>
        </authorList>
    </citation>
    <scope>NUCLEOTIDE SEQUENCE [LARGE SCALE GENOMIC DNA]</scope>
    <source>
        <strain evidence="2 3">DSM 16980</strain>
    </source>
</reference>
<dbReference type="EMBL" id="JAUSUE010000021">
    <property type="protein sequence ID" value="MDQ0204757.1"/>
    <property type="molecule type" value="Genomic_DNA"/>
</dbReference>
<evidence type="ECO:0000313" key="3">
    <source>
        <dbReference type="Proteomes" id="UP001239167"/>
    </source>
</evidence>
<name>A0ABT9YA89_9FIRM</name>
<sequence length="65" mass="6983">MGMIGLFSYIGASLQEKVSGFINAGKTVIDGQAVYNCQEASLFWVSAAVLSCLLALLVWNVKVKE</sequence>
<gene>
    <name evidence="2" type="ORF">J2S01_002490</name>
</gene>